<evidence type="ECO:0000313" key="2">
    <source>
        <dbReference type="EMBL" id="RKP05261.1"/>
    </source>
</evidence>
<evidence type="ECO:0000313" key="3">
    <source>
        <dbReference type="Proteomes" id="UP000271241"/>
    </source>
</evidence>
<keyword evidence="1" id="KW-0812">Transmembrane</keyword>
<proteinExistence type="predicted"/>
<evidence type="ECO:0000256" key="1">
    <source>
        <dbReference type="SAM" id="Phobius"/>
    </source>
</evidence>
<name>A0A4P9XIS2_9FUNG</name>
<accession>A0A4P9XIS2</accession>
<dbReference type="EMBL" id="KZ993193">
    <property type="protein sequence ID" value="RKP05261.1"/>
    <property type="molecule type" value="Genomic_DNA"/>
</dbReference>
<reference evidence="3" key="1">
    <citation type="journal article" date="2018" name="Nat. Microbiol.">
        <title>Leveraging single-cell genomics to expand the fungal tree of life.</title>
        <authorList>
            <person name="Ahrendt S.R."/>
            <person name="Quandt C.A."/>
            <person name="Ciobanu D."/>
            <person name="Clum A."/>
            <person name="Salamov A."/>
            <person name="Andreopoulos B."/>
            <person name="Cheng J.F."/>
            <person name="Woyke T."/>
            <person name="Pelin A."/>
            <person name="Henrissat B."/>
            <person name="Reynolds N.K."/>
            <person name="Benny G.L."/>
            <person name="Smith M.E."/>
            <person name="James T.Y."/>
            <person name="Grigoriev I.V."/>
        </authorList>
    </citation>
    <scope>NUCLEOTIDE SEQUENCE [LARGE SCALE GENOMIC DNA]</scope>
    <source>
        <strain evidence="3">RSA 1356</strain>
    </source>
</reference>
<feature type="transmembrane region" description="Helical" evidence="1">
    <location>
        <begin position="119"/>
        <end position="144"/>
    </location>
</feature>
<sequence length="145" mass="16501">MAILHTLGTWSRRMGSPAEEQIVDLLILLHNNLILAAIISSVQATWPILMLAANLLDYLLFNTGKHMRSGHFFFNFLVRTSHGAVGMYESANDWRSALITNESERRALMEQQRSVRIRLFAALFVVWLRVLAGGNKAALVYFHLY</sequence>
<keyword evidence="1" id="KW-0472">Membrane</keyword>
<feature type="transmembrane region" description="Helical" evidence="1">
    <location>
        <begin position="33"/>
        <end position="61"/>
    </location>
</feature>
<protein>
    <submittedName>
        <fullName evidence="2">Uncharacterized protein</fullName>
    </submittedName>
</protein>
<dbReference type="Proteomes" id="UP000271241">
    <property type="component" value="Unassembled WGS sequence"/>
</dbReference>
<keyword evidence="3" id="KW-1185">Reference proteome</keyword>
<organism evidence="2 3">
    <name type="scientific">Thamnocephalis sphaerospora</name>
    <dbReference type="NCBI Taxonomy" id="78915"/>
    <lineage>
        <taxon>Eukaryota</taxon>
        <taxon>Fungi</taxon>
        <taxon>Fungi incertae sedis</taxon>
        <taxon>Zoopagomycota</taxon>
        <taxon>Zoopagomycotina</taxon>
        <taxon>Zoopagomycetes</taxon>
        <taxon>Zoopagales</taxon>
        <taxon>Sigmoideomycetaceae</taxon>
        <taxon>Thamnocephalis</taxon>
    </lineage>
</organism>
<gene>
    <name evidence="2" type="ORF">THASP1DRAFT_32899</name>
</gene>
<dbReference type="AlphaFoldDB" id="A0A4P9XIS2"/>
<keyword evidence="1" id="KW-1133">Transmembrane helix</keyword>